<dbReference type="OMA" id="FKLFCVL"/>
<keyword evidence="3" id="KW-1185">Reference proteome</keyword>
<feature type="region of interest" description="Disordered" evidence="1">
    <location>
        <begin position="208"/>
        <end position="244"/>
    </location>
</feature>
<comment type="caution">
    <text evidence="2">The sequence shown here is derived from an EMBL/GenBank/DDBJ whole genome shotgun (WGS) entry which is preliminary data.</text>
</comment>
<evidence type="ECO:0000313" key="3">
    <source>
        <dbReference type="Proteomes" id="UP000266841"/>
    </source>
</evidence>
<dbReference type="eggNOG" id="ENOG502TABP">
    <property type="taxonomic scope" value="Eukaryota"/>
</dbReference>
<evidence type="ECO:0008006" key="4">
    <source>
        <dbReference type="Google" id="ProtNLM"/>
    </source>
</evidence>
<sequence>MEESRIAEWDDDLLYSECVDPFAKVALTAREEGRAAGLRDGHLDGLILGRTKGWEIGLELGYVGSFAAGILGGLERSAPSGVGDQRGRQRTSHRTERCLALARELVELVEEFPEPEELLGEGSVDTHGDADDRGPADSAEESIESPAADVSAGRSSDSSDTPSGGPPAGDAASSDRFDVTDHLQRIRSKFKLFCVLLRTDRPYDLKSVLERGGRGGEGRGVRQDGPEEAARRNVPIAEAAESDW</sequence>
<dbReference type="AlphaFoldDB" id="K0RY00"/>
<accession>K0RY00</accession>
<dbReference type="Proteomes" id="UP000266841">
    <property type="component" value="Unassembled WGS sequence"/>
</dbReference>
<evidence type="ECO:0000256" key="1">
    <source>
        <dbReference type="SAM" id="MobiDB-lite"/>
    </source>
</evidence>
<dbReference type="PANTHER" id="PTHR28532:SF1">
    <property type="entry name" value="ORAL CANCER OVEREXPRESSED 1"/>
    <property type="match status" value="1"/>
</dbReference>
<dbReference type="PANTHER" id="PTHR28532">
    <property type="entry name" value="GEO13458P1"/>
    <property type="match status" value="1"/>
</dbReference>
<dbReference type="InterPro" id="IPR052436">
    <property type="entry name" value="LTO1_adapter"/>
</dbReference>
<feature type="compositionally biased region" description="Basic and acidic residues" evidence="1">
    <location>
        <begin position="208"/>
        <end position="231"/>
    </location>
</feature>
<feature type="region of interest" description="Disordered" evidence="1">
    <location>
        <begin position="114"/>
        <end position="176"/>
    </location>
</feature>
<protein>
    <recommendedName>
        <fullName evidence="4">Essential protein Yae1 N-terminal domain-containing protein</fullName>
    </recommendedName>
</protein>
<evidence type="ECO:0000313" key="2">
    <source>
        <dbReference type="EMBL" id="EJK58648.1"/>
    </source>
</evidence>
<dbReference type="EMBL" id="AGNL01024614">
    <property type="protein sequence ID" value="EJK58648.1"/>
    <property type="molecule type" value="Genomic_DNA"/>
</dbReference>
<dbReference type="OrthoDB" id="48036at2759"/>
<feature type="compositionally biased region" description="Low complexity" evidence="1">
    <location>
        <begin position="147"/>
        <end position="172"/>
    </location>
</feature>
<reference evidence="2 3" key="1">
    <citation type="journal article" date="2012" name="Genome Biol.">
        <title>Genome and low-iron response of an oceanic diatom adapted to chronic iron limitation.</title>
        <authorList>
            <person name="Lommer M."/>
            <person name="Specht M."/>
            <person name="Roy A.S."/>
            <person name="Kraemer L."/>
            <person name="Andreson R."/>
            <person name="Gutowska M.A."/>
            <person name="Wolf J."/>
            <person name="Bergner S.V."/>
            <person name="Schilhabel M.B."/>
            <person name="Klostermeier U.C."/>
            <person name="Beiko R.G."/>
            <person name="Rosenstiel P."/>
            <person name="Hippler M."/>
            <person name="Laroche J."/>
        </authorList>
    </citation>
    <scope>NUCLEOTIDE SEQUENCE [LARGE SCALE GENOMIC DNA]</scope>
    <source>
        <strain evidence="2 3">CCMP1005</strain>
    </source>
</reference>
<organism evidence="2 3">
    <name type="scientific">Thalassiosira oceanica</name>
    <name type="common">Marine diatom</name>
    <dbReference type="NCBI Taxonomy" id="159749"/>
    <lineage>
        <taxon>Eukaryota</taxon>
        <taxon>Sar</taxon>
        <taxon>Stramenopiles</taxon>
        <taxon>Ochrophyta</taxon>
        <taxon>Bacillariophyta</taxon>
        <taxon>Coscinodiscophyceae</taxon>
        <taxon>Thalassiosirophycidae</taxon>
        <taxon>Thalassiosirales</taxon>
        <taxon>Thalassiosiraceae</taxon>
        <taxon>Thalassiosira</taxon>
    </lineage>
</organism>
<gene>
    <name evidence="2" type="ORF">THAOC_21209</name>
</gene>
<proteinExistence type="predicted"/>
<feature type="region of interest" description="Disordered" evidence="1">
    <location>
        <begin position="74"/>
        <end position="94"/>
    </location>
</feature>
<name>K0RY00_THAOC</name>
<feature type="compositionally biased region" description="Basic and acidic residues" evidence="1">
    <location>
        <begin position="124"/>
        <end position="135"/>
    </location>
</feature>